<gene>
    <name evidence="2" type="ORF">D8S82_10515</name>
</gene>
<dbReference type="Gene3D" id="3.10.450.50">
    <property type="match status" value="1"/>
</dbReference>
<dbReference type="RefSeq" id="WP_142552049.1">
    <property type="nucleotide sequence ID" value="NZ_VIFX01000011.1"/>
</dbReference>
<dbReference type="InterPro" id="IPR037401">
    <property type="entry name" value="SnoaL-like"/>
</dbReference>
<feature type="domain" description="SnoaL-like" evidence="1">
    <location>
        <begin position="18"/>
        <end position="148"/>
    </location>
</feature>
<sequence length="164" mass="18186">MSLPSNSASELSAQPCRADEVEEIRQLKARYFRFMDTKRWDCWRDLFTSGVVGVFDNEVTTNGVSGQTAPTWEGVDVLVSSIRAAIEECTTVHHGHTSEITLESATSASGIWAMSDIVVFPSGHTLYGAGHYHETYRKTDGAWRIQSIHLTRTRMEFVSPATGS</sequence>
<dbReference type="Proteomes" id="UP000315759">
    <property type="component" value="Unassembled WGS sequence"/>
</dbReference>
<comment type="caution">
    <text evidence="2">The sequence shown here is derived from an EMBL/GenBank/DDBJ whole genome shotgun (WGS) entry which is preliminary data.</text>
</comment>
<dbReference type="SUPFAM" id="SSF54427">
    <property type="entry name" value="NTF2-like"/>
    <property type="match status" value="1"/>
</dbReference>
<dbReference type="EMBL" id="VIFX01000011">
    <property type="protein sequence ID" value="TQR86585.1"/>
    <property type="molecule type" value="Genomic_DNA"/>
</dbReference>
<reference evidence="2 3" key="1">
    <citation type="submission" date="2018-10" db="EMBL/GenBank/DDBJ databases">
        <title>Draft genome of Mycobacterium hodleri strain B.</title>
        <authorList>
            <person name="Amande T.J."/>
            <person name="Mcgenity T.J."/>
        </authorList>
    </citation>
    <scope>NUCLEOTIDE SEQUENCE [LARGE SCALE GENOMIC DNA]</scope>
    <source>
        <strain evidence="2 3">B</strain>
    </source>
</reference>
<organism evidence="2 3">
    <name type="scientific">Mycolicibacterium hodleri</name>
    <dbReference type="NCBI Taxonomy" id="49897"/>
    <lineage>
        <taxon>Bacteria</taxon>
        <taxon>Bacillati</taxon>
        <taxon>Actinomycetota</taxon>
        <taxon>Actinomycetes</taxon>
        <taxon>Mycobacteriales</taxon>
        <taxon>Mycobacteriaceae</taxon>
        <taxon>Mycolicibacterium</taxon>
    </lineage>
</organism>
<dbReference type="InterPro" id="IPR032710">
    <property type="entry name" value="NTF2-like_dom_sf"/>
</dbReference>
<protein>
    <submittedName>
        <fullName evidence="2">Nuclear transport factor 2 family protein</fullName>
    </submittedName>
</protein>
<name>A0A544W2X1_9MYCO</name>
<accession>A0A544W2X1</accession>
<dbReference type="Pfam" id="PF13577">
    <property type="entry name" value="SnoaL_4"/>
    <property type="match status" value="1"/>
</dbReference>
<proteinExistence type="predicted"/>
<dbReference type="AlphaFoldDB" id="A0A544W2X1"/>
<keyword evidence="3" id="KW-1185">Reference proteome</keyword>
<evidence type="ECO:0000259" key="1">
    <source>
        <dbReference type="Pfam" id="PF13577"/>
    </source>
</evidence>
<evidence type="ECO:0000313" key="3">
    <source>
        <dbReference type="Proteomes" id="UP000315759"/>
    </source>
</evidence>
<evidence type="ECO:0000313" key="2">
    <source>
        <dbReference type="EMBL" id="TQR86585.1"/>
    </source>
</evidence>